<evidence type="ECO:0000259" key="2">
    <source>
        <dbReference type="Pfam" id="PF10908"/>
    </source>
</evidence>
<accession>A0A1B8QMQ8</accession>
<dbReference type="STRING" id="478.A7456_10395"/>
<reference evidence="3 5" key="1">
    <citation type="submission" date="2016-05" db="EMBL/GenBank/DDBJ databases">
        <title>Draft genome sequence of Moraxella nonliquefaciens CCUG 348T.</title>
        <authorList>
            <person name="Salva-Serra F."/>
            <person name="Engstrom-Jakobsson H."/>
            <person name="Thorell K."/>
            <person name="Gonzales-Siles L."/>
            <person name="Karlsson R."/>
            <person name="Boulund F."/>
            <person name="Engstrand L."/>
            <person name="Kristiansson E."/>
            <person name="Moore E."/>
        </authorList>
    </citation>
    <scope>NUCLEOTIDE SEQUENCE [LARGE SCALE GENOMIC DNA]</scope>
    <source>
        <strain evidence="3 5">CCUG 348</strain>
    </source>
</reference>
<dbReference type="InterPro" id="IPR050708">
    <property type="entry name" value="T6SS_VgrG/RHS"/>
</dbReference>
<dbReference type="AlphaFoldDB" id="A0A1B8QMQ8"/>
<dbReference type="Pfam" id="PF10908">
    <property type="entry name" value="Tlde1_dom"/>
    <property type="match status" value="1"/>
</dbReference>
<dbReference type="RefSeq" id="WP_067007867.1">
    <property type="nucleotide sequence ID" value="NZ_CP065728.1"/>
</dbReference>
<feature type="domain" description="RHS protein conserved region" evidence="1">
    <location>
        <begin position="72"/>
        <end position="104"/>
    </location>
</feature>
<proteinExistence type="predicted"/>
<dbReference type="Proteomes" id="UP000594834">
    <property type="component" value="Chromosome"/>
</dbReference>
<name>A0A1B8QMQ8_MORNO</name>
<evidence type="ECO:0000313" key="6">
    <source>
        <dbReference type="Proteomes" id="UP000594834"/>
    </source>
</evidence>
<evidence type="ECO:0000259" key="1">
    <source>
        <dbReference type="Pfam" id="PF03527"/>
    </source>
</evidence>
<evidence type="ECO:0000313" key="3">
    <source>
        <dbReference type="EMBL" id="OBX85162.1"/>
    </source>
</evidence>
<dbReference type="InterPro" id="IPR001826">
    <property type="entry name" value="RHS"/>
</dbReference>
<dbReference type="PANTHER" id="PTHR32305:SF15">
    <property type="entry name" value="PROTEIN RHSA-RELATED"/>
    <property type="match status" value="1"/>
</dbReference>
<feature type="domain" description="Tlde1" evidence="2">
    <location>
        <begin position="216"/>
        <end position="310"/>
    </location>
</feature>
<dbReference type="InterPro" id="IPR021225">
    <property type="entry name" value="Tlde1_dom"/>
</dbReference>
<dbReference type="Gene3D" id="2.180.10.10">
    <property type="entry name" value="RHS repeat-associated core"/>
    <property type="match status" value="1"/>
</dbReference>
<keyword evidence="6" id="KW-1185">Reference proteome</keyword>
<protein>
    <submittedName>
        <fullName evidence="4">DUF2778 domain-containing protein</fullName>
    </submittedName>
</protein>
<dbReference type="InterPro" id="IPR022385">
    <property type="entry name" value="Rhs_assc_core"/>
</dbReference>
<evidence type="ECO:0000313" key="5">
    <source>
        <dbReference type="Proteomes" id="UP000092575"/>
    </source>
</evidence>
<organism evidence="3 5">
    <name type="scientific">Moraxella nonliquefaciens</name>
    <dbReference type="NCBI Taxonomy" id="478"/>
    <lineage>
        <taxon>Bacteria</taxon>
        <taxon>Pseudomonadati</taxon>
        <taxon>Pseudomonadota</taxon>
        <taxon>Gammaproteobacteria</taxon>
        <taxon>Moraxellales</taxon>
        <taxon>Moraxellaceae</taxon>
        <taxon>Moraxella</taxon>
    </lineage>
</organism>
<dbReference type="Pfam" id="PF03527">
    <property type="entry name" value="RHS"/>
    <property type="match status" value="1"/>
</dbReference>
<sequence length="367" mass="41813">MISSSLLISIKDNQANQTKEETTKYLWDKGLLSAEIKDDKVIRRYVYLDIMPVAFLDYGYDSKGKLNETKVYSIHTDHLGTPKAITNDKQETVWQIDLDTFGETKQIQAKTITDPNTNTQRPFEFNLRFAGQYFDQESGYHYNYHRYYDPKVGRYLTSDPIGLVGGLNSYGYAYNRPYEFIDPLGLLVVAKFDIGTNLLTMTDKDTLKTVTIGNVFTGGNVHYGTIQLRGDSKQIPIPVGKYYITNNPNPKKGQERWYGLLAIDGRIDDFTANPTLHSRLGIGRGGFRLHPGRVSHGCVTVGTNTDHGKADWDLVDNLLKNTKTSNVLYDEPEYAKKPDWWLVLYGEIEIINSRPWANTKWDKPVGR</sequence>
<reference evidence="4 6" key="2">
    <citation type="submission" date="2020-12" db="EMBL/GenBank/DDBJ databases">
        <title>FDA dAtabase for Regulatory Grade micrObial Sequences (FDA-ARGOS): Supporting development and validation of Infectious Disease Dx tests.</title>
        <authorList>
            <person name="Sproer C."/>
            <person name="Gronow S."/>
            <person name="Severitt S."/>
            <person name="Schroder I."/>
            <person name="Tallon L."/>
            <person name="Sadzewicz L."/>
            <person name="Zhao X."/>
            <person name="Boylan J."/>
            <person name="Ott S."/>
            <person name="Bowen H."/>
            <person name="Vavikolanu K."/>
            <person name="Mehta A."/>
            <person name="Aluvathingal J."/>
            <person name="Nadendla S."/>
            <person name="Lowell S."/>
            <person name="Myers T."/>
            <person name="Yan Y."/>
            <person name="Sichtig H."/>
        </authorList>
    </citation>
    <scope>NUCLEOTIDE SEQUENCE [LARGE SCALE GENOMIC DNA]</scope>
    <source>
        <strain evidence="4 6">FDAARGOS_869</strain>
    </source>
</reference>
<dbReference type="EMBL" id="LXTW01000010">
    <property type="protein sequence ID" value="OBX85162.1"/>
    <property type="molecule type" value="Genomic_DNA"/>
</dbReference>
<dbReference type="NCBIfam" id="TIGR03696">
    <property type="entry name" value="Rhs_assc_core"/>
    <property type="match status" value="1"/>
</dbReference>
<gene>
    <name evidence="3" type="ORF">A7456_10395</name>
    <name evidence="4" type="ORF">I6G26_05830</name>
</gene>
<dbReference type="PANTHER" id="PTHR32305">
    <property type="match status" value="1"/>
</dbReference>
<dbReference type="EMBL" id="CP065728">
    <property type="protein sequence ID" value="QPT45494.1"/>
    <property type="molecule type" value="Genomic_DNA"/>
</dbReference>
<dbReference type="Proteomes" id="UP000092575">
    <property type="component" value="Unassembled WGS sequence"/>
</dbReference>
<evidence type="ECO:0000313" key="4">
    <source>
        <dbReference type="EMBL" id="QPT45494.1"/>
    </source>
</evidence>